<name>A0A7N2LC17_QUELO</name>
<dbReference type="EMBL" id="LRBV02000004">
    <property type="status" value="NOT_ANNOTATED_CDS"/>
    <property type="molecule type" value="Genomic_DNA"/>
</dbReference>
<dbReference type="AlphaFoldDB" id="A0A7N2LC17"/>
<keyword evidence="2" id="KW-1185">Reference proteome</keyword>
<dbReference type="Gene3D" id="3.80.10.10">
    <property type="entry name" value="Ribonuclease Inhibitor"/>
    <property type="match status" value="2"/>
</dbReference>
<evidence type="ECO:0000313" key="2">
    <source>
        <dbReference type="Proteomes" id="UP000594261"/>
    </source>
</evidence>
<evidence type="ECO:0000313" key="1">
    <source>
        <dbReference type="EnsemblPlants" id="QL04p003576:mrna:CDS:8"/>
    </source>
</evidence>
<proteinExistence type="predicted"/>
<organism evidence="1 2">
    <name type="scientific">Quercus lobata</name>
    <name type="common">Valley oak</name>
    <dbReference type="NCBI Taxonomy" id="97700"/>
    <lineage>
        <taxon>Eukaryota</taxon>
        <taxon>Viridiplantae</taxon>
        <taxon>Streptophyta</taxon>
        <taxon>Embryophyta</taxon>
        <taxon>Tracheophyta</taxon>
        <taxon>Spermatophyta</taxon>
        <taxon>Magnoliopsida</taxon>
        <taxon>eudicotyledons</taxon>
        <taxon>Gunneridae</taxon>
        <taxon>Pentapetalae</taxon>
        <taxon>rosids</taxon>
        <taxon>fabids</taxon>
        <taxon>Fagales</taxon>
        <taxon>Fagaceae</taxon>
        <taxon>Quercus</taxon>
    </lineage>
</organism>
<dbReference type="SUPFAM" id="SSF52047">
    <property type="entry name" value="RNI-like"/>
    <property type="match status" value="1"/>
</dbReference>
<dbReference type="Gramene" id="QL04p003576:mrna">
    <property type="protein sequence ID" value="QL04p003576:mrna:CDS:8"/>
    <property type="gene ID" value="QL04p003576"/>
</dbReference>
<dbReference type="InterPro" id="IPR032675">
    <property type="entry name" value="LRR_dom_sf"/>
</dbReference>
<dbReference type="Proteomes" id="UP000594261">
    <property type="component" value="Chromosome 4"/>
</dbReference>
<sequence>MVSLKLDDCRYCSSLPPLGQLLALKELSIEGLGRVSCVDSEFYGDGCWATNKPFKSLEKLTFKWMPEWKEWFIFEGGVFPTLRELRIIGCPKLTGNLPSLLPSLSVIEIRYCPQLVASLPSPSALHELALMNCPELESFPEGGLPSNLQMLEIVSREKLFLRRMEWGLQSLHSLREIIIRYYGREVGSFPEEALLPTSLIRLDISFPHLTSLNGKGFQHLTLLKQLEILNCDNLQRLPEEGFPASLSILDIYKCPLLKKRYRRKNGKEWRKISHVPIIRIDRVVIT</sequence>
<accession>A0A7N2LC17</accession>
<dbReference type="PANTHER" id="PTHR47186:SF42">
    <property type="entry name" value="DISEASE RESISTANCE RPP13-LIKE PROTEIN 1"/>
    <property type="match status" value="1"/>
</dbReference>
<dbReference type="OMA" id="RYLEVEC"/>
<reference evidence="1 2" key="1">
    <citation type="journal article" date="2016" name="G3 (Bethesda)">
        <title>First Draft Assembly and Annotation of the Genome of a California Endemic Oak Quercus lobata Nee (Fagaceae).</title>
        <authorList>
            <person name="Sork V.L."/>
            <person name="Fitz-Gibbon S.T."/>
            <person name="Puiu D."/>
            <person name="Crepeau M."/>
            <person name="Gugger P.F."/>
            <person name="Sherman R."/>
            <person name="Stevens K."/>
            <person name="Langley C.H."/>
            <person name="Pellegrini M."/>
            <person name="Salzberg S.L."/>
        </authorList>
    </citation>
    <scope>NUCLEOTIDE SEQUENCE [LARGE SCALE GENOMIC DNA]</scope>
    <source>
        <strain evidence="1 2">cv. SW786</strain>
    </source>
</reference>
<dbReference type="EnsemblPlants" id="QL04p003576:mrna">
    <property type="protein sequence ID" value="QL04p003576:mrna:CDS:8"/>
    <property type="gene ID" value="QL04p003576"/>
</dbReference>
<dbReference type="InParanoid" id="A0A7N2LC17"/>
<protein>
    <recommendedName>
        <fullName evidence="3">Disease resistance RPP13-like protein 1</fullName>
    </recommendedName>
</protein>
<reference evidence="1" key="2">
    <citation type="submission" date="2021-01" db="UniProtKB">
        <authorList>
            <consortium name="EnsemblPlants"/>
        </authorList>
    </citation>
    <scope>IDENTIFICATION</scope>
</reference>
<evidence type="ECO:0008006" key="3">
    <source>
        <dbReference type="Google" id="ProtNLM"/>
    </source>
</evidence>
<dbReference type="PANTHER" id="PTHR47186">
    <property type="entry name" value="LEUCINE-RICH REPEAT-CONTAINING PROTEIN 57"/>
    <property type="match status" value="1"/>
</dbReference>